<feature type="region of interest" description="Disordered" evidence="1">
    <location>
        <begin position="1"/>
        <end position="21"/>
    </location>
</feature>
<evidence type="ECO:0000313" key="2">
    <source>
        <dbReference type="EMBL" id="KAK7456954.1"/>
    </source>
</evidence>
<gene>
    <name evidence="2" type="ORF">BaRGS_00039293</name>
</gene>
<feature type="compositionally biased region" description="Polar residues" evidence="1">
    <location>
        <begin position="9"/>
        <end position="21"/>
    </location>
</feature>
<feature type="non-terminal residue" evidence="2">
    <location>
        <position position="52"/>
    </location>
</feature>
<organism evidence="2 3">
    <name type="scientific">Batillaria attramentaria</name>
    <dbReference type="NCBI Taxonomy" id="370345"/>
    <lineage>
        <taxon>Eukaryota</taxon>
        <taxon>Metazoa</taxon>
        <taxon>Spiralia</taxon>
        <taxon>Lophotrochozoa</taxon>
        <taxon>Mollusca</taxon>
        <taxon>Gastropoda</taxon>
        <taxon>Caenogastropoda</taxon>
        <taxon>Sorbeoconcha</taxon>
        <taxon>Cerithioidea</taxon>
        <taxon>Batillariidae</taxon>
        <taxon>Batillaria</taxon>
    </lineage>
</organism>
<protein>
    <submittedName>
        <fullName evidence="2">Uncharacterized protein</fullName>
    </submittedName>
</protein>
<comment type="caution">
    <text evidence="2">The sequence shown here is derived from an EMBL/GenBank/DDBJ whole genome shotgun (WGS) entry which is preliminary data.</text>
</comment>
<dbReference type="EMBL" id="JACVVK020000677">
    <property type="protein sequence ID" value="KAK7456954.1"/>
    <property type="molecule type" value="Genomic_DNA"/>
</dbReference>
<reference evidence="2 3" key="1">
    <citation type="journal article" date="2023" name="Sci. Data">
        <title>Genome assembly of the Korean intertidal mud-creeper Batillaria attramentaria.</title>
        <authorList>
            <person name="Patra A.K."/>
            <person name="Ho P.T."/>
            <person name="Jun S."/>
            <person name="Lee S.J."/>
            <person name="Kim Y."/>
            <person name="Won Y.J."/>
        </authorList>
    </citation>
    <scope>NUCLEOTIDE SEQUENCE [LARGE SCALE GENOMIC DNA]</scope>
    <source>
        <strain evidence="2">Wonlab-2016</strain>
    </source>
</reference>
<proteinExistence type="predicted"/>
<evidence type="ECO:0000256" key="1">
    <source>
        <dbReference type="SAM" id="MobiDB-lite"/>
    </source>
</evidence>
<sequence length="52" mass="6092">MELDELRSVPQQGKTVPYVQNSDMKCQPRLSHLLNSKADFNLERTVKFRFVP</sequence>
<dbReference type="Proteomes" id="UP001519460">
    <property type="component" value="Unassembled WGS sequence"/>
</dbReference>
<dbReference type="AlphaFoldDB" id="A0ABD0J4F5"/>
<accession>A0ABD0J4F5</accession>
<name>A0ABD0J4F5_9CAEN</name>
<keyword evidence="3" id="KW-1185">Reference proteome</keyword>
<evidence type="ECO:0000313" key="3">
    <source>
        <dbReference type="Proteomes" id="UP001519460"/>
    </source>
</evidence>